<keyword evidence="4" id="KW-0809">Transit peptide</keyword>
<feature type="domain" description="Plastid lipid-associated protein/fibrillin conserved" evidence="6">
    <location>
        <begin position="61"/>
        <end position="271"/>
    </location>
</feature>
<dbReference type="RefSeq" id="XP_030548032.1">
    <property type="nucleotide sequence ID" value="XM_030692172.2"/>
</dbReference>
<dbReference type="GO" id="GO:0009536">
    <property type="term" value="C:plastid"/>
    <property type="evidence" value="ECO:0007669"/>
    <property type="project" value="UniProtKB-SubCell"/>
</dbReference>
<evidence type="ECO:0000256" key="3">
    <source>
        <dbReference type="ARBA" id="ARBA00022640"/>
    </source>
</evidence>
<dbReference type="AlphaFoldDB" id="A0A8B8QP45"/>
<evidence type="ECO:0000256" key="5">
    <source>
        <dbReference type="SAM" id="MobiDB-lite"/>
    </source>
</evidence>
<evidence type="ECO:0000259" key="6">
    <source>
        <dbReference type="Pfam" id="PF04755"/>
    </source>
</evidence>
<dbReference type="PANTHER" id="PTHR31906">
    <property type="entry name" value="PLASTID-LIPID-ASSOCIATED PROTEIN 4, CHLOROPLASTIC-RELATED"/>
    <property type="match status" value="1"/>
</dbReference>
<dbReference type="GeneID" id="115753531"/>
<feature type="region of interest" description="Disordered" evidence="5">
    <location>
        <begin position="1"/>
        <end position="36"/>
    </location>
</feature>
<evidence type="ECO:0000256" key="1">
    <source>
        <dbReference type="ARBA" id="ARBA00004474"/>
    </source>
</evidence>
<dbReference type="InterPro" id="IPR039633">
    <property type="entry name" value="PAP"/>
</dbReference>
<reference evidence="8" key="1">
    <citation type="submission" date="2025-08" db="UniProtKB">
        <authorList>
            <consortium name="RefSeq"/>
        </authorList>
    </citation>
    <scope>IDENTIFICATION</scope>
    <source>
        <tissue evidence="8">Leaf</tissue>
    </source>
</reference>
<keyword evidence="7" id="KW-1185">Reference proteome</keyword>
<comment type="similarity">
    <text evidence="2">Belongs to the PAP/fibrillin family.</text>
</comment>
<dbReference type="Pfam" id="PF04755">
    <property type="entry name" value="PAP_fibrillin"/>
    <property type="match status" value="1"/>
</dbReference>
<evidence type="ECO:0000313" key="8">
    <source>
        <dbReference type="RefSeq" id="XP_030548032.1"/>
    </source>
</evidence>
<evidence type="ECO:0000256" key="2">
    <source>
        <dbReference type="ARBA" id="ARBA00005845"/>
    </source>
</evidence>
<dbReference type="Proteomes" id="UP000827889">
    <property type="component" value="Chromosome 3"/>
</dbReference>
<comment type="subcellular location">
    <subcellularLocation>
        <location evidence="1">Plastid</location>
    </subcellularLocation>
</comment>
<gene>
    <name evidence="8" type="primary">LOC115753531</name>
</gene>
<dbReference type="OrthoDB" id="550273at2759"/>
<evidence type="ECO:0000313" key="7">
    <source>
        <dbReference type="Proteomes" id="UP000827889"/>
    </source>
</evidence>
<proteinExistence type="inferred from homology"/>
<dbReference type="KEGG" id="rarg:115753531"/>
<sequence length="280" mass="31006">MELAFGPLLSFRPTKTDTRETDGSQASRHGPFKLHHQGGTRSAACCATQRAQVPELSLENEKHNLLRAIQDTQRGLVTNAHQRSDIEEAMVNLECYCSGALIDLVKLDGTWRLQYTSARDVLILLESAATLPFFQVGQIFQKFDCLDQSNGGVVYNVVKWSIPTLLEEDNGVTLLVSAKFSVLSARNIYLQFEEVTLENINISGELQALIAPALLPRSFLSLQILQFIRAFKARIPLGNQDRRSVGGLYYLSYLDNNMLLGRAVGGGGAFVFTRAQPLES</sequence>
<accession>A0A8B8QP45</accession>
<evidence type="ECO:0000256" key="4">
    <source>
        <dbReference type="ARBA" id="ARBA00022946"/>
    </source>
</evidence>
<keyword evidence="3" id="KW-0934">Plastid</keyword>
<name>A0A8B8QP45_9MYRT</name>
<dbReference type="InterPro" id="IPR006843">
    <property type="entry name" value="PAP/fibrillin_dom"/>
</dbReference>
<organism evidence="7 8">
    <name type="scientific">Rhodamnia argentea</name>
    <dbReference type="NCBI Taxonomy" id="178133"/>
    <lineage>
        <taxon>Eukaryota</taxon>
        <taxon>Viridiplantae</taxon>
        <taxon>Streptophyta</taxon>
        <taxon>Embryophyta</taxon>
        <taxon>Tracheophyta</taxon>
        <taxon>Spermatophyta</taxon>
        <taxon>Magnoliopsida</taxon>
        <taxon>eudicotyledons</taxon>
        <taxon>Gunneridae</taxon>
        <taxon>Pentapetalae</taxon>
        <taxon>rosids</taxon>
        <taxon>malvids</taxon>
        <taxon>Myrtales</taxon>
        <taxon>Myrtaceae</taxon>
        <taxon>Myrtoideae</taxon>
        <taxon>Myrteae</taxon>
        <taxon>Australasian group</taxon>
        <taxon>Rhodamnia</taxon>
    </lineage>
</organism>
<protein>
    <submittedName>
        <fullName evidence="8">Probable plastid-lipid-associated protein 10, chloroplastic isoform X1</fullName>
    </submittedName>
</protein>